<dbReference type="EMBL" id="PKPP01006602">
    <property type="protein sequence ID" value="PWA55989.1"/>
    <property type="molecule type" value="Genomic_DNA"/>
</dbReference>
<dbReference type="STRING" id="35608.A0A2U1M3Z7"/>
<dbReference type="Proteomes" id="UP000245207">
    <property type="component" value="Unassembled WGS sequence"/>
</dbReference>
<organism evidence="1 2">
    <name type="scientific">Artemisia annua</name>
    <name type="common">Sweet wormwood</name>
    <dbReference type="NCBI Taxonomy" id="35608"/>
    <lineage>
        <taxon>Eukaryota</taxon>
        <taxon>Viridiplantae</taxon>
        <taxon>Streptophyta</taxon>
        <taxon>Embryophyta</taxon>
        <taxon>Tracheophyta</taxon>
        <taxon>Spermatophyta</taxon>
        <taxon>Magnoliopsida</taxon>
        <taxon>eudicotyledons</taxon>
        <taxon>Gunneridae</taxon>
        <taxon>Pentapetalae</taxon>
        <taxon>asterids</taxon>
        <taxon>campanulids</taxon>
        <taxon>Asterales</taxon>
        <taxon>Asteraceae</taxon>
        <taxon>Asteroideae</taxon>
        <taxon>Anthemideae</taxon>
        <taxon>Artemisiinae</taxon>
        <taxon>Artemisia</taxon>
    </lineage>
</organism>
<comment type="caution">
    <text evidence="1">The sequence shown here is derived from an EMBL/GenBank/DDBJ whole genome shotgun (WGS) entry which is preliminary data.</text>
</comment>
<protein>
    <submittedName>
        <fullName evidence="1">D-3-phosphoglycerate dehydrogenase 1, chloroplastic</fullName>
    </submittedName>
</protein>
<dbReference type="AlphaFoldDB" id="A0A2U1M3Z7"/>
<proteinExistence type="predicted"/>
<evidence type="ECO:0000313" key="1">
    <source>
        <dbReference type="EMBL" id="PWA55989.1"/>
    </source>
</evidence>
<name>A0A2U1M3Z7_ARTAN</name>
<sequence>MFTDSLVNLAKSKEVPYVTLAEKHQQMGHLSKNPTRHHSIQIADVESCFMSATCESGDIQIEGKVKDGVPHLTKLGAFIWT</sequence>
<reference evidence="1 2" key="1">
    <citation type="journal article" date="2018" name="Mol. Plant">
        <title>The genome of Artemisia annua provides insight into the evolution of Asteraceae family and artemisinin biosynthesis.</title>
        <authorList>
            <person name="Shen Q."/>
            <person name="Zhang L."/>
            <person name="Liao Z."/>
            <person name="Wang S."/>
            <person name="Yan T."/>
            <person name="Shi P."/>
            <person name="Liu M."/>
            <person name="Fu X."/>
            <person name="Pan Q."/>
            <person name="Wang Y."/>
            <person name="Lv Z."/>
            <person name="Lu X."/>
            <person name="Zhang F."/>
            <person name="Jiang W."/>
            <person name="Ma Y."/>
            <person name="Chen M."/>
            <person name="Hao X."/>
            <person name="Li L."/>
            <person name="Tang Y."/>
            <person name="Lv G."/>
            <person name="Zhou Y."/>
            <person name="Sun X."/>
            <person name="Brodelius P.E."/>
            <person name="Rose J.K.C."/>
            <person name="Tang K."/>
        </authorList>
    </citation>
    <scope>NUCLEOTIDE SEQUENCE [LARGE SCALE GENOMIC DNA]</scope>
    <source>
        <strain evidence="2">cv. Huhao1</strain>
        <tissue evidence="1">Leaf</tissue>
    </source>
</reference>
<gene>
    <name evidence="1" type="ORF">CTI12_AA423160</name>
</gene>
<keyword evidence="2" id="KW-1185">Reference proteome</keyword>
<evidence type="ECO:0000313" key="2">
    <source>
        <dbReference type="Proteomes" id="UP000245207"/>
    </source>
</evidence>
<accession>A0A2U1M3Z7</accession>